<evidence type="ECO:0000313" key="4">
    <source>
        <dbReference type="EMBL" id="MBU3830773.1"/>
    </source>
</evidence>
<evidence type="ECO:0000313" key="5">
    <source>
        <dbReference type="Proteomes" id="UP000824247"/>
    </source>
</evidence>
<dbReference type="GO" id="GO:0006457">
    <property type="term" value="P:protein folding"/>
    <property type="evidence" value="ECO:0007669"/>
    <property type="project" value="InterPro"/>
</dbReference>
<keyword evidence="1" id="KW-0697">Rotamase</keyword>
<keyword evidence="2" id="KW-0413">Isomerase</keyword>
<comment type="caution">
    <text evidence="4">The sequence shown here is derived from an EMBL/GenBank/DDBJ whole genome shotgun (WGS) entry which is preliminary data.</text>
</comment>
<dbReference type="SUPFAM" id="SSF109998">
    <property type="entry name" value="Triger factor/SurA peptide-binding domain-like"/>
    <property type="match status" value="1"/>
</dbReference>
<proteinExistence type="predicted"/>
<dbReference type="InterPro" id="IPR037041">
    <property type="entry name" value="Trigger_fac_C_sf"/>
</dbReference>
<feature type="non-terminal residue" evidence="4">
    <location>
        <position position="1"/>
    </location>
</feature>
<dbReference type="InterPro" id="IPR008880">
    <property type="entry name" value="Trigger_fac_C"/>
</dbReference>
<dbReference type="GO" id="GO:0015031">
    <property type="term" value="P:protein transport"/>
    <property type="evidence" value="ECO:0007669"/>
    <property type="project" value="InterPro"/>
</dbReference>
<dbReference type="AlphaFoldDB" id="A0A9E2KXA5"/>
<reference evidence="4" key="2">
    <citation type="submission" date="2021-04" db="EMBL/GenBank/DDBJ databases">
        <authorList>
            <person name="Gilroy R."/>
        </authorList>
    </citation>
    <scope>NUCLEOTIDE SEQUENCE</scope>
    <source>
        <strain evidence="4">A5-1222</strain>
    </source>
</reference>
<evidence type="ECO:0000259" key="3">
    <source>
        <dbReference type="Pfam" id="PF05698"/>
    </source>
</evidence>
<gene>
    <name evidence="4" type="ORF">H9897_01305</name>
</gene>
<dbReference type="EMBL" id="JAHLFM010000019">
    <property type="protein sequence ID" value="MBU3830773.1"/>
    <property type="molecule type" value="Genomic_DNA"/>
</dbReference>
<dbReference type="Gene3D" id="1.10.3120.10">
    <property type="entry name" value="Trigger factor, C-terminal domain"/>
    <property type="match status" value="1"/>
</dbReference>
<dbReference type="InterPro" id="IPR027304">
    <property type="entry name" value="Trigger_fact/SurA_dom_sf"/>
</dbReference>
<name>A0A9E2KXA5_9BACT</name>
<evidence type="ECO:0000256" key="2">
    <source>
        <dbReference type="ARBA" id="ARBA00023235"/>
    </source>
</evidence>
<organism evidence="4 5">
    <name type="scientific">Candidatus Ureaplasma intestinipullorum</name>
    <dbReference type="NCBI Taxonomy" id="2838770"/>
    <lineage>
        <taxon>Bacteria</taxon>
        <taxon>Bacillati</taxon>
        <taxon>Mycoplasmatota</taxon>
        <taxon>Mycoplasmoidales</taxon>
        <taxon>Mycoplasmoidaceae</taxon>
        <taxon>Ureaplasma</taxon>
    </lineage>
</organism>
<dbReference type="Pfam" id="PF05698">
    <property type="entry name" value="Trigger_C"/>
    <property type="match status" value="1"/>
</dbReference>
<feature type="domain" description="Trigger factor C-terminal" evidence="3">
    <location>
        <begin position="2"/>
        <end position="56"/>
    </location>
</feature>
<sequence length="64" mass="7484">IDENKLEVTDKDLDAYFEKLAKVYNISAEEIKKSLDGRIEVIREQLLNDKVLDLLISYNEKNVK</sequence>
<evidence type="ECO:0000256" key="1">
    <source>
        <dbReference type="ARBA" id="ARBA00023110"/>
    </source>
</evidence>
<accession>A0A9E2KXA5</accession>
<dbReference type="Proteomes" id="UP000824247">
    <property type="component" value="Unassembled WGS sequence"/>
</dbReference>
<protein>
    <recommendedName>
        <fullName evidence="3">Trigger factor C-terminal domain-containing protein</fullName>
    </recommendedName>
</protein>
<dbReference type="GO" id="GO:0003755">
    <property type="term" value="F:peptidyl-prolyl cis-trans isomerase activity"/>
    <property type="evidence" value="ECO:0007669"/>
    <property type="project" value="UniProtKB-KW"/>
</dbReference>
<reference evidence="4" key="1">
    <citation type="journal article" date="2021" name="PeerJ">
        <title>Extensive microbial diversity within the chicken gut microbiome revealed by metagenomics and culture.</title>
        <authorList>
            <person name="Gilroy R."/>
            <person name="Ravi A."/>
            <person name="Getino M."/>
            <person name="Pursley I."/>
            <person name="Horton D.L."/>
            <person name="Alikhan N.F."/>
            <person name="Baker D."/>
            <person name="Gharbi K."/>
            <person name="Hall N."/>
            <person name="Watson M."/>
            <person name="Adriaenssens E.M."/>
            <person name="Foster-Nyarko E."/>
            <person name="Jarju S."/>
            <person name="Secka A."/>
            <person name="Antonio M."/>
            <person name="Oren A."/>
            <person name="Chaudhuri R.R."/>
            <person name="La Ragione R."/>
            <person name="Hildebrand F."/>
            <person name="Pallen M.J."/>
        </authorList>
    </citation>
    <scope>NUCLEOTIDE SEQUENCE</scope>
    <source>
        <strain evidence="4">A5-1222</strain>
    </source>
</reference>